<feature type="compositionally biased region" description="Basic and acidic residues" evidence="1">
    <location>
        <begin position="221"/>
        <end position="241"/>
    </location>
</feature>
<dbReference type="AlphaFoldDB" id="F4S348"/>
<dbReference type="VEuPathDB" id="FungiDB:MELLADRAFT_73102"/>
<protein>
    <submittedName>
        <fullName evidence="3">Uncharacterized protein</fullName>
    </submittedName>
</protein>
<feature type="transmembrane region" description="Helical" evidence="2">
    <location>
        <begin position="116"/>
        <end position="142"/>
    </location>
</feature>
<feature type="compositionally biased region" description="Acidic residues" evidence="1">
    <location>
        <begin position="1"/>
        <end position="12"/>
    </location>
</feature>
<accession>F4S348</accession>
<dbReference type="GeneID" id="18932284"/>
<sequence length="311" mass="35231">MISNEEPTETDYDLIPSTSKPTSKPSINSQFSLQNGKVFQTIFENASDYGLSKSDQELLLEGRQLMITYTRLGFIIGAMISPLPFFWKSKALIKSFPPLVSNQTHQPDLKAIKARVWWITQSVGFTTLGSALGSWIGFYFGLKGLNRRIDRADGVRNRFEKALEDASGRIADGNVNAKRSGSGRDENENQDQDRFENPSNLDSNSTSTSNPTSIITTSTKSRWEELRNEKLTKPSRWEEIRGTQSKSNPIPELNKPFPTTTTTTTTTRNRNQDEMDTNTKEIQRIEFEELLEKERRVCSIEDESLKNSKVS</sequence>
<dbReference type="InParanoid" id="F4S348"/>
<keyword evidence="2" id="KW-0472">Membrane</keyword>
<organism evidence="4">
    <name type="scientific">Melampsora larici-populina (strain 98AG31 / pathotype 3-4-7)</name>
    <name type="common">Poplar leaf rust fungus</name>
    <dbReference type="NCBI Taxonomy" id="747676"/>
    <lineage>
        <taxon>Eukaryota</taxon>
        <taxon>Fungi</taxon>
        <taxon>Dikarya</taxon>
        <taxon>Basidiomycota</taxon>
        <taxon>Pucciniomycotina</taxon>
        <taxon>Pucciniomycetes</taxon>
        <taxon>Pucciniales</taxon>
        <taxon>Melampsoraceae</taxon>
        <taxon>Melampsora</taxon>
    </lineage>
</organism>
<feature type="compositionally biased region" description="Low complexity" evidence="1">
    <location>
        <begin position="203"/>
        <end position="219"/>
    </location>
</feature>
<gene>
    <name evidence="3" type="ORF">MELLADRAFT_73102</name>
</gene>
<name>F4S348_MELLP</name>
<evidence type="ECO:0000256" key="2">
    <source>
        <dbReference type="SAM" id="Phobius"/>
    </source>
</evidence>
<feature type="compositionally biased region" description="Basic and acidic residues" evidence="1">
    <location>
        <begin position="270"/>
        <end position="281"/>
    </location>
</feature>
<dbReference type="RefSeq" id="XP_007415820.1">
    <property type="nucleotide sequence ID" value="XM_007415758.1"/>
</dbReference>
<keyword evidence="4" id="KW-1185">Reference proteome</keyword>
<reference evidence="4" key="1">
    <citation type="journal article" date="2011" name="Proc. Natl. Acad. Sci. U.S.A.">
        <title>Obligate biotrophy features unraveled by the genomic analysis of rust fungi.</title>
        <authorList>
            <person name="Duplessis S."/>
            <person name="Cuomo C.A."/>
            <person name="Lin Y.-C."/>
            <person name="Aerts A."/>
            <person name="Tisserant E."/>
            <person name="Veneault-Fourrey C."/>
            <person name="Joly D.L."/>
            <person name="Hacquard S."/>
            <person name="Amselem J."/>
            <person name="Cantarel B.L."/>
            <person name="Chiu R."/>
            <person name="Coutinho P.M."/>
            <person name="Feau N."/>
            <person name="Field M."/>
            <person name="Frey P."/>
            <person name="Gelhaye E."/>
            <person name="Goldberg J."/>
            <person name="Grabherr M.G."/>
            <person name="Kodira C.D."/>
            <person name="Kohler A."/>
            <person name="Kuees U."/>
            <person name="Lindquist E.A."/>
            <person name="Lucas S.M."/>
            <person name="Mago R."/>
            <person name="Mauceli E."/>
            <person name="Morin E."/>
            <person name="Murat C."/>
            <person name="Pangilinan J.L."/>
            <person name="Park R."/>
            <person name="Pearson M."/>
            <person name="Quesneville H."/>
            <person name="Rouhier N."/>
            <person name="Sakthikumar S."/>
            <person name="Salamov A.A."/>
            <person name="Schmutz J."/>
            <person name="Selles B."/>
            <person name="Shapiro H."/>
            <person name="Tanguay P."/>
            <person name="Tuskan G.A."/>
            <person name="Henrissat B."/>
            <person name="Van de Peer Y."/>
            <person name="Rouze P."/>
            <person name="Ellis J.G."/>
            <person name="Dodds P.N."/>
            <person name="Schein J.E."/>
            <person name="Zhong S."/>
            <person name="Hamelin R.C."/>
            <person name="Grigoriev I.V."/>
            <person name="Szabo L.J."/>
            <person name="Martin F."/>
        </authorList>
    </citation>
    <scope>NUCLEOTIDE SEQUENCE [LARGE SCALE GENOMIC DNA]</scope>
    <source>
        <strain evidence="4">98AG31 / pathotype 3-4-7</strain>
    </source>
</reference>
<dbReference type="OrthoDB" id="2506963at2759"/>
<dbReference type="Proteomes" id="UP000001072">
    <property type="component" value="Unassembled WGS sequence"/>
</dbReference>
<dbReference type="EMBL" id="GL883142">
    <property type="protein sequence ID" value="EGG00972.1"/>
    <property type="molecule type" value="Genomic_DNA"/>
</dbReference>
<evidence type="ECO:0000256" key="1">
    <source>
        <dbReference type="SAM" id="MobiDB-lite"/>
    </source>
</evidence>
<feature type="region of interest" description="Disordered" evidence="1">
    <location>
        <begin position="1"/>
        <end position="26"/>
    </location>
</feature>
<evidence type="ECO:0000313" key="4">
    <source>
        <dbReference type="Proteomes" id="UP000001072"/>
    </source>
</evidence>
<keyword evidence="2" id="KW-1133">Transmembrane helix</keyword>
<proteinExistence type="predicted"/>
<dbReference type="HOGENOM" id="CLU_845040_0_0_1"/>
<keyword evidence="2" id="KW-0812">Transmembrane</keyword>
<feature type="region of interest" description="Disordered" evidence="1">
    <location>
        <begin position="170"/>
        <end position="281"/>
    </location>
</feature>
<dbReference type="KEGG" id="mlr:MELLADRAFT_73102"/>
<feature type="compositionally biased region" description="Low complexity" evidence="1">
    <location>
        <begin position="16"/>
        <end position="26"/>
    </location>
</feature>
<evidence type="ECO:0000313" key="3">
    <source>
        <dbReference type="EMBL" id="EGG00972.1"/>
    </source>
</evidence>
<feature type="transmembrane region" description="Helical" evidence="2">
    <location>
        <begin position="69"/>
        <end position="87"/>
    </location>
</feature>
<feature type="compositionally biased region" description="Basic and acidic residues" evidence="1">
    <location>
        <begin position="182"/>
        <end position="196"/>
    </location>
</feature>